<dbReference type="PANTHER" id="PTHR12748:SF0">
    <property type="entry name" value="ORIGIN RECOGNITION COMPLEX SUBUNIT 3"/>
    <property type="match status" value="1"/>
</dbReference>
<comment type="caution">
    <text evidence="3">The sequence shown here is derived from an EMBL/GenBank/DDBJ whole genome shotgun (WGS) entry which is preliminary data.</text>
</comment>
<feature type="compositionally biased region" description="Basic and acidic residues" evidence="1">
    <location>
        <begin position="490"/>
        <end position="501"/>
    </location>
</feature>
<evidence type="ECO:0000313" key="4">
    <source>
        <dbReference type="Proteomes" id="UP000193218"/>
    </source>
</evidence>
<dbReference type="GO" id="GO:0031261">
    <property type="term" value="C:DNA replication preinitiation complex"/>
    <property type="evidence" value="ECO:0007669"/>
    <property type="project" value="TreeGrafter"/>
</dbReference>
<feature type="region of interest" description="Disordered" evidence="1">
    <location>
        <begin position="374"/>
        <end position="409"/>
    </location>
</feature>
<reference evidence="3 4" key="1">
    <citation type="submission" date="2017-03" db="EMBL/GenBank/DDBJ databases">
        <title>Widespread Adenine N6-methylation of Active Genes in Fungi.</title>
        <authorList>
            <consortium name="DOE Joint Genome Institute"/>
            <person name="Mondo S.J."/>
            <person name="Dannebaum R.O."/>
            <person name="Kuo R.C."/>
            <person name="Louie K.B."/>
            <person name="Bewick A.J."/>
            <person name="Labutti K."/>
            <person name="Haridas S."/>
            <person name="Kuo A."/>
            <person name="Salamov A."/>
            <person name="Ahrendt S.R."/>
            <person name="Lau R."/>
            <person name="Bowen B.P."/>
            <person name="Lipzen A."/>
            <person name="Sullivan W."/>
            <person name="Andreopoulos W.B."/>
            <person name="Clum A."/>
            <person name="Lindquist E."/>
            <person name="Daum C."/>
            <person name="Northen T.R."/>
            <person name="Ramamoorthy G."/>
            <person name="Schmitz R.J."/>
            <person name="Gryganskyi A."/>
            <person name="Culley D."/>
            <person name="Magnuson J."/>
            <person name="James T.Y."/>
            <person name="O'Malley M.A."/>
            <person name="Stajich J.E."/>
            <person name="Spatafora J.W."/>
            <person name="Visel A."/>
            <person name="Grigoriev I.V."/>
        </authorList>
    </citation>
    <scope>NUCLEOTIDE SEQUENCE [LARGE SCALE GENOMIC DNA]</scope>
    <source>
        <strain evidence="3 4">NRRL Y-17943</strain>
    </source>
</reference>
<dbReference type="Pfam" id="PF18137">
    <property type="entry name" value="WHD_ORC"/>
    <property type="match status" value="1"/>
</dbReference>
<evidence type="ECO:0000256" key="1">
    <source>
        <dbReference type="SAM" id="MobiDB-lite"/>
    </source>
</evidence>
<dbReference type="GO" id="GO:0005664">
    <property type="term" value="C:nuclear origin of replication recognition complex"/>
    <property type="evidence" value="ECO:0007669"/>
    <property type="project" value="InterPro"/>
</dbReference>
<feature type="region of interest" description="Disordered" evidence="1">
    <location>
        <begin position="472"/>
        <end position="501"/>
    </location>
</feature>
<protein>
    <recommendedName>
        <fullName evidence="2">Origin recognition complex subunit 3 winged helix C-terminal domain-containing protein</fullName>
    </recommendedName>
</protein>
<dbReference type="STRING" id="4999.A0A1Y1UCP6"/>
<dbReference type="AlphaFoldDB" id="A0A1Y1UCP6"/>
<dbReference type="OrthoDB" id="2573365at2759"/>
<dbReference type="EMBL" id="NBSH01000010">
    <property type="protein sequence ID" value="ORX35789.1"/>
    <property type="molecule type" value="Genomic_DNA"/>
</dbReference>
<proteinExistence type="predicted"/>
<sequence>MNDADFASLSQGVFVIPFQPEAGPSRPSPLPRKLRKVYEDDCKRCSELQKTFERERVEDQIDAIIGWLDRCDQASILDFGDQRPRLKIGIIQSTSTDLSSTLPIALDSSYTLHGRDVPDLASAIHEIAAGFSNGAISYSKSSGTSGLDELERHAGRQEKPSAATRLLHISQAQAMNANVLSDLLYCLSRHPRLRFRVLLSAPSPSLILSSLRHADPTAVDVTVVHAIILKKRVTAADAILKPLMREPLSLPLSAEVLEELRAKDDQVGGGSRSISRAIKWLLLRSSSSSRLEEVVEHGGMTALQAIVNARRSDLMEVEDMTRNIVETDAAEALEASLDPAPRIALLKALAESEPFLKFTARGNGDVNLSMAVNGTPASTTGSHLRKRSRTEDSTVSMPEERQQPVTESVGGDLAEIHTLFQLYASAGRTVNLWDWLQGFEESTIKTVDEAKSAPTADGTTNAVEIESALEQEREKAAMDDGDENEDENSSEEKEKEVMDETEQDRLHSVFIRFCEEARMMGLLRARGKGVSRRADEVVKGVGFV</sequence>
<dbReference type="Proteomes" id="UP000193218">
    <property type="component" value="Unassembled WGS sequence"/>
</dbReference>
<evidence type="ECO:0000259" key="2">
    <source>
        <dbReference type="Pfam" id="PF18137"/>
    </source>
</evidence>
<feature type="compositionally biased region" description="Acidic residues" evidence="1">
    <location>
        <begin position="479"/>
        <end position="489"/>
    </location>
</feature>
<dbReference type="RefSeq" id="XP_021869953.1">
    <property type="nucleotide sequence ID" value="XM_022016454.1"/>
</dbReference>
<evidence type="ECO:0000313" key="3">
    <source>
        <dbReference type="EMBL" id="ORX35789.1"/>
    </source>
</evidence>
<feature type="domain" description="Origin recognition complex subunit 3 winged helix C-terminal" evidence="2">
    <location>
        <begin position="405"/>
        <end position="539"/>
    </location>
</feature>
<dbReference type="PANTHER" id="PTHR12748">
    <property type="entry name" value="ORIGIN RECOGNITION COMPLEX SUBUNIT 3"/>
    <property type="match status" value="1"/>
</dbReference>
<organism evidence="3 4">
    <name type="scientific">Kockovaella imperatae</name>
    <dbReference type="NCBI Taxonomy" id="4999"/>
    <lineage>
        <taxon>Eukaryota</taxon>
        <taxon>Fungi</taxon>
        <taxon>Dikarya</taxon>
        <taxon>Basidiomycota</taxon>
        <taxon>Agaricomycotina</taxon>
        <taxon>Tremellomycetes</taxon>
        <taxon>Tremellales</taxon>
        <taxon>Cuniculitremaceae</taxon>
        <taxon>Kockovaella</taxon>
    </lineage>
</organism>
<gene>
    <name evidence="3" type="ORF">BD324DRAFT_631701</name>
</gene>
<dbReference type="GeneID" id="33558263"/>
<keyword evidence="4" id="KW-1185">Reference proteome</keyword>
<dbReference type="InParanoid" id="A0A1Y1UCP6"/>
<dbReference type="InterPro" id="IPR020795">
    <property type="entry name" value="ORC3"/>
</dbReference>
<dbReference type="GO" id="GO:0005656">
    <property type="term" value="C:nuclear pre-replicative complex"/>
    <property type="evidence" value="ECO:0007669"/>
    <property type="project" value="TreeGrafter"/>
</dbReference>
<name>A0A1Y1UCP6_9TREE</name>
<dbReference type="GO" id="GO:0003688">
    <property type="term" value="F:DNA replication origin binding"/>
    <property type="evidence" value="ECO:0007669"/>
    <property type="project" value="TreeGrafter"/>
</dbReference>
<dbReference type="InterPro" id="IPR040855">
    <property type="entry name" value="ORC_WH_C"/>
</dbReference>
<accession>A0A1Y1UCP6</accession>
<dbReference type="GO" id="GO:0006270">
    <property type="term" value="P:DNA replication initiation"/>
    <property type="evidence" value="ECO:0007669"/>
    <property type="project" value="TreeGrafter"/>
</dbReference>